<gene>
    <name evidence="1" type="ORF">E5990_01470</name>
</gene>
<dbReference type="Proteomes" id="UP000305401">
    <property type="component" value="Unassembled WGS sequence"/>
</dbReference>
<evidence type="ECO:0000313" key="1">
    <source>
        <dbReference type="EMBL" id="THG54883.1"/>
    </source>
</evidence>
<comment type="caution">
    <text evidence="1">The sequence shown here is derived from an EMBL/GenBank/DDBJ whole genome shotgun (WGS) entry which is preliminary data.</text>
</comment>
<organism evidence="1 2">
    <name type="scientific">Muribaculum caecicola</name>
    <dbReference type="NCBI Taxonomy" id="3038144"/>
    <lineage>
        <taxon>Bacteria</taxon>
        <taxon>Pseudomonadati</taxon>
        <taxon>Bacteroidota</taxon>
        <taxon>Bacteroidia</taxon>
        <taxon>Bacteroidales</taxon>
        <taxon>Muribaculaceae</taxon>
        <taxon>Muribaculum</taxon>
    </lineage>
</organism>
<sequence length="275" mass="29807">MTDSRKSITDRNSIYAAAATVAIVILLFAWMLTAHFRISLETLNERVWPPVDSSEIVFGGEFVKLGDMSAPSPQQSRTRATETQNQEEPSHEGTSLENAGAQSAEVPDMATSGQPSPAKIEKKEKPQKAGPTKEELAERERIRQEREQAQKSKRINSGIKNTFNKPGKSNNGTTGSQQGNSTQGATSGSPGYSLEGRTPQGWGRPSSPHGGTITIKVKVNRQGYVTEATYDSGKGPAAAQSSVRNSCIQAARQSRFSVDMNAKAEQTGYITWTFR</sequence>
<proteinExistence type="predicted"/>
<reference evidence="1" key="1">
    <citation type="submission" date="2019-04" db="EMBL/GenBank/DDBJ databases">
        <title>Microbes associate with the intestines of laboratory mice.</title>
        <authorList>
            <person name="Navarre W."/>
            <person name="Wong E."/>
            <person name="Huang K.C."/>
            <person name="Tropini C."/>
            <person name="Ng K."/>
            <person name="Yu B."/>
        </authorList>
    </citation>
    <scope>NUCLEOTIDE SEQUENCE</scope>
    <source>
        <strain evidence="1">NM86_A22</strain>
    </source>
</reference>
<accession>A0AC61S7S0</accession>
<dbReference type="EMBL" id="SSTG01000008">
    <property type="protein sequence ID" value="THG54883.1"/>
    <property type="molecule type" value="Genomic_DNA"/>
</dbReference>
<evidence type="ECO:0000313" key="2">
    <source>
        <dbReference type="Proteomes" id="UP000305401"/>
    </source>
</evidence>
<keyword evidence="2" id="KW-1185">Reference proteome</keyword>
<protein>
    <submittedName>
        <fullName evidence="1">Uncharacterized protein</fullName>
    </submittedName>
</protein>
<name>A0AC61S7S0_9BACT</name>